<dbReference type="SMART" id="SM00535">
    <property type="entry name" value="RIBOc"/>
    <property type="match status" value="1"/>
</dbReference>
<keyword evidence="1" id="KW-0378">Hydrolase</keyword>
<evidence type="ECO:0000256" key="1">
    <source>
        <dbReference type="ARBA" id="ARBA00022801"/>
    </source>
</evidence>
<evidence type="ECO:0000256" key="3">
    <source>
        <dbReference type="PROSITE-ProRule" id="PRU00266"/>
    </source>
</evidence>
<dbReference type="PROSITE" id="PS00517">
    <property type="entry name" value="RNASE_3_1"/>
    <property type="match status" value="1"/>
</dbReference>
<organism evidence="6 7">
    <name type="scientific">Hibiscus sabdariffa</name>
    <name type="common">roselle</name>
    <dbReference type="NCBI Taxonomy" id="183260"/>
    <lineage>
        <taxon>Eukaryota</taxon>
        <taxon>Viridiplantae</taxon>
        <taxon>Streptophyta</taxon>
        <taxon>Embryophyta</taxon>
        <taxon>Tracheophyta</taxon>
        <taxon>Spermatophyta</taxon>
        <taxon>Magnoliopsida</taxon>
        <taxon>eudicotyledons</taxon>
        <taxon>Gunneridae</taxon>
        <taxon>Pentapetalae</taxon>
        <taxon>rosids</taxon>
        <taxon>malvids</taxon>
        <taxon>Malvales</taxon>
        <taxon>Malvaceae</taxon>
        <taxon>Malvoideae</taxon>
        <taxon>Hibiscus</taxon>
    </lineage>
</organism>
<gene>
    <name evidence="6" type="ORF">V6N11_004871</name>
</gene>
<feature type="domain" description="RNase III" evidence="5">
    <location>
        <begin position="5"/>
        <end position="147"/>
    </location>
</feature>
<sequence>MEASIDAVEWILNYRFREKQHLEDALTHSSCSESTSYERLEFVGDAALNLAFTNHVYLVYPNLDPGQLSSIRAANISTEKLARVAVKHGLFQFVRHNVVGLEQKVKEFAELVSQENDLVAHGGSMKAPKVLADIVEAVAAAVYVDVGFDLETLWKIFRGLLEPIVTLKDLQQQPQPVTMLFEICQKQGKQVDIRHRKNGEKTIASVYVDGELVASNISDQKDTAKRNAVRGALHKLSKSMALDVGSFEIDEPFEMEGAKQKLHELCNKRKWSRPIYELEKDEGPPHEKKFISAVLIPTNEYGILYITGDEKFRVKEAENSAASYMIRSLQESGYM</sequence>
<feature type="domain" description="DRBM" evidence="4">
    <location>
        <begin position="257"/>
        <end position="331"/>
    </location>
</feature>
<dbReference type="Pfam" id="PF00636">
    <property type="entry name" value="Ribonuclease_3"/>
    <property type="match status" value="1"/>
</dbReference>
<dbReference type="EMBL" id="JBBPBN010000015">
    <property type="protein sequence ID" value="KAK9024713.1"/>
    <property type="molecule type" value="Genomic_DNA"/>
</dbReference>
<dbReference type="PANTHER" id="PTHR14950:SF49">
    <property type="entry name" value="RIBONUCLEASE 3-LIKE PROTEIN 2-RELATED"/>
    <property type="match status" value="1"/>
</dbReference>
<evidence type="ECO:0000313" key="6">
    <source>
        <dbReference type="EMBL" id="KAK9024713.1"/>
    </source>
</evidence>
<accession>A0ABR2SIA5</accession>
<evidence type="ECO:0000259" key="5">
    <source>
        <dbReference type="PROSITE" id="PS50142"/>
    </source>
</evidence>
<protein>
    <submittedName>
        <fullName evidence="6">Uncharacterized protein</fullName>
    </submittedName>
</protein>
<reference evidence="6 7" key="1">
    <citation type="journal article" date="2024" name="G3 (Bethesda)">
        <title>Genome assembly of Hibiscus sabdariffa L. provides insights into metabolisms of medicinal natural products.</title>
        <authorList>
            <person name="Kim T."/>
        </authorList>
    </citation>
    <scope>NUCLEOTIDE SEQUENCE [LARGE SCALE GENOMIC DNA]</scope>
    <source>
        <strain evidence="6">TK-2024</strain>
        <tissue evidence="6">Old leaves</tissue>
    </source>
</reference>
<dbReference type="InterPro" id="IPR000999">
    <property type="entry name" value="RNase_III_dom"/>
</dbReference>
<dbReference type="Gene3D" id="1.10.1520.10">
    <property type="entry name" value="Ribonuclease III domain"/>
    <property type="match status" value="1"/>
</dbReference>
<dbReference type="PROSITE" id="PS50137">
    <property type="entry name" value="DS_RBD"/>
    <property type="match status" value="2"/>
</dbReference>
<feature type="domain" description="DRBM" evidence="4">
    <location>
        <begin position="162"/>
        <end position="238"/>
    </location>
</feature>
<keyword evidence="2 3" id="KW-0694">RNA-binding</keyword>
<comment type="caution">
    <text evidence="6">The sequence shown here is derived from an EMBL/GenBank/DDBJ whole genome shotgun (WGS) entry which is preliminary data.</text>
</comment>
<dbReference type="SMART" id="SM00358">
    <property type="entry name" value="DSRM"/>
    <property type="match status" value="2"/>
</dbReference>
<dbReference type="Gene3D" id="3.30.160.20">
    <property type="match status" value="2"/>
</dbReference>
<dbReference type="Pfam" id="PF00035">
    <property type="entry name" value="dsrm"/>
    <property type="match status" value="1"/>
</dbReference>
<dbReference type="InterPro" id="IPR014720">
    <property type="entry name" value="dsRBD_dom"/>
</dbReference>
<proteinExistence type="predicted"/>
<evidence type="ECO:0000256" key="2">
    <source>
        <dbReference type="ARBA" id="ARBA00022884"/>
    </source>
</evidence>
<dbReference type="Pfam" id="PF14709">
    <property type="entry name" value="DND1_DSRM"/>
    <property type="match status" value="1"/>
</dbReference>
<dbReference type="PROSITE" id="PS50142">
    <property type="entry name" value="RNASE_3_2"/>
    <property type="match status" value="1"/>
</dbReference>
<name>A0ABR2SIA5_9ROSI</name>
<dbReference type="InterPro" id="IPR036389">
    <property type="entry name" value="RNase_III_sf"/>
</dbReference>
<keyword evidence="7" id="KW-1185">Reference proteome</keyword>
<dbReference type="Proteomes" id="UP001396334">
    <property type="component" value="Unassembled WGS sequence"/>
</dbReference>
<dbReference type="PANTHER" id="PTHR14950">
    <property type="entry name" value="DICER-RELATED"/>
    <property type="match status" value="1"/>
</dbReference>
<dbReference type="CDD" id="cd00593">
    <property type="entry name" value="RIBOc"/>
    <property type="match status" value="1"/>
</dbReference>
<dbReference type="SUPFAM" id="SSF54768">
    <property type="entry name" value="dsRNA-binding domain-like"/>
    <property type="match status" value="2"/>
</dbReference>
<dbReference type="SUPFAM" id="SSF69065">
    <property type="entry name" value="RNase III domain-like"/>
    <property type="match status" value="1"/>
</dbReference>
<evidence type="ECO:0000313" key="7">
    <source>
        <dbReference type="Proteomes" id="UP001396334"/>
    </source>
</evidence>
<evidence type="ECO:0000259" key="4">
    <source>
        <dbReference type="PROSITE" id="PS50137"/>
    </source>
</evidence>